<evidence type="ECO:0000313" key="3">
    <source>
        <dbReference type="Proteomes" id="UP000809829"/>
    </source>
</evidence>
<gene>
    <name evidence="2" type="ORF">JOC83_000882</name>
</gene>
<accession>A0ABS2QRH7</accession>
<proteinExistence type="predicted"/>
<dbReference type="InterPro" id="IPR038144">
    <property type="entry name" value="IPI"/>
</dbReference>
<name>A0ABS2QRH7_9BACI</name>
<protein>
    <recommendedName>
        <fullName evidence="1">Intracellular proteinase inhibitor BsuPI domain-containing protein</fullName>
    </recommendedName>
</protein>
<reference evidence="2 3" key="1">
    <citation type="submission" date="2021-01" db="EMBL/GenBank/DDBJ databases">
        <title>Genomic Encyclopedia of Type Strains, Phase IV (KMG-IV): sequencing the most valuable type-strain genomes for metagenomic binning, comparative biology and taxonomic classification.</title>
        <authorList>
            <person name="Goeker M."/>
        </authorList>
    </citation>
    <scope>NUCLEOTIDE SEQUENCE [LARGE SCALE GENOMIC DNA]</scope>
    <source>
        <strain evidence="2 3">DSM 104297</strain>
    </source>
</reference>
<dbReference type="Proteomes" id="UP000809829">
    <property type="component" value="Unassembled WGS sequence"/>
</dbReference>
<keyword evidence="3" id="KW-1185">Reference proteome</keyword>
<dbReference type="Pfam" id="PF12690">
    <property type="entry name" value="BsuPI"/>
    <property type="match status" value="1"/>
</dbReference>
<dbReference type="RefSeq" id="WP_205184287.1">
    <property type="nucleotide sequence ID" value="NZ_JAFBFC010000001.1"/>
</dbReference>
<dbReference type="InterPro" id="IPR020481">
    <property type="entry name" value="Intracell_prot_inh_BsuPI"/>
</dbReference>
<evidence type="ECO:0000313" key="2">
    <source>
        <dbReference type="EMBL" id="MBM7702056.1"/>
    </source>
</evidence>
<dbReference type="Gene3D" id="2.60.40.2360">
    <property type="entry name" value="Intracellular proteinase inhibitor BsuPI"/>
    <property type="match status" value="1"/>
</dbReference>
<evidence type="ECO:0000259" key="1">
    <source>
        <dbReference type="Pfam" id="PF12690"/>
    </source>
</evidence>
<sequence>MYKYFSINGRLVSVMIGLNLTVIGCGQETHTENTVKQVNGGQQMTEQLVGDAVITNEKNGRVKIVYTVNNQSEEDVELEFPNGLKADYVLYDEAGNKIAKYSEGVFTTMAIEHLMLNPHQEFVQEFTINNLKSGKYSITLFLNVAGKKGKVTKSFSV</sequence>
<feature type="domain" description="Intracellular proteinase inhibitor BsuPI" evidence="1">
    <location>
        <begin position="56"/>
        <end position="144"/>
    </location>
</feature>
<comment type="caution">
    <text evidence="2">The sequence shown here is derived from an EMBL/GenBank/DDBJ whole genome shotgun (WGS) entry which is preliminary data.</text>
</comment>
<organism evidence="2 3">
    <name type="scientific">Priestia iocasae</name>
    <dbReference type="NCBI Taxonomy" id="2291674"/>
    <lineage>
        <taxon>Bacteria</taxon>
        <taxon>Bacillati</taxon>
        <taxon>Bacillota</taxon>
        <taxon>Bacilli</taxon>
        <taxon>Bacillales</taxon>
        <taxon>Bacillaceae</taxon>
        <taxon>Priestia</taxon>
    </lineage>
</organism>
<dbReference type="PROSITE" id="PS51257">
    <property type="entry name" value="PROKAR_LIPOPROTEIN"/>
    <property type="match status" value="1"/>
</dbReference>
<dbReference type="EMBL" id="JAFBFC010000001">
    <property type="protein sequence ID" value="MBM7702056.1"/>
    <property type="molecule type" value="Genomic_DNA"/>
</dbReference>